<evidence type="ECO:0000256" key="6">
    <source>
        <dbReference type="ARBA" id="ARBA00022692"/>
    </source>
</evidence>
<keyword evidence="6" id="KW-0812">Transmembrane</keyword>
<keyword evidence="5" id="KW-0997">Cell inner membrane</keyword>
<dbReference type="RefSeq" id="WP_244318085.1">
    <property type="nucleotide sequence ID" value="NZ_CABMMJ010000002.1"/>
</dbReference>
<evidence type="ECO:0000313" key="10">
    <source>
        <dbReference type="EMBL" id="CNH90898.1"/>
    </source>
</evidence>
<dbReference type="GO" id="GO:0015627">
    <property type="term" value="C:type II protein secretion system complex"/>
    <property type="evidence" value="ECO:0007669"/>
    <property type="project" value="InterPro"/>
</dbReference>
<dbReference type="InterPro" id="IPR007690">
    <property type="entry name" value="T2SS_GspM"/>
</dbReference>
<dbReference type="AlphaFoldDB" id="A0AA36LPY3"/>
<evidence type="ECO:0000256" key="3">
    <source>
        <dbReference type="ARBA" id="ARBA00022448"/>
    </source>
</evidence>
<keyword evidence="3" id="KW-0813">Transport</keyword>
<organism evidence="10 11">
    <name type="scientific">Yersinia mollaretii</name>
    <dbReference type="NCBI Taxonomy" id="33060"/>
    <lineage>
        <taxon>Bacteria</taxon>
        <taxon>Pseudomonadati</taxon>
        <taxon>Pseudomonadota</taxon>
        <taxon>Gammaproteobacteria</taxon>
        <taxon>Enterobacterales</taxon>
        <taxon>Yersiniaceae</taxon>
        <taxon>Yersinia</taxon>
    </lineage>
</organism>
<evidence type="ECO:0000256" key="7">
    <source>
        <dbReference type="ARBA" id="ARBA00022927"/>
    </source>
</evidence>
<protein>
    <submittedName>
        <fullName evidence="10">General secretion pathway protein M</fullName>
    </submittedName>
</protein>
<dbReference type="Proteomes" id="UP000040841">
    <property type="component" value="Unassembled WGS sequence"/>
</dbReference>
<comment type="similarity">
    <text evidence="2">Belongs to the GSP M family.</text>
</comment>
<gene>
    <name evidence="10" type="primary">yst1M</name>
    <name evidence="10" type="ORF">ERS008502_01711</name>
</gene>
<evidence type="ECO:0000256" key="5">
    <source>
        <dbReference type="ARBA" id="ARBA00022519"/>
    </source>
</evidence>
<proteinExistence type="inferred from homology"/>
<dbReference type="GO" id="GO:0015628">
    <property type="term" value="P:protein secretion by the type II secretion system"/>
    <property type="evidence" value="ECO:0007669"/>
    <property type="project" value="InterPro"/>
</dbReference>
<dbReference type="GO" id="GO:0005886">
    <property type="term" value="C:plasma membrane"/>
    <property type="evidence" value="ECO:0007669"/>
    <property type="project" value="UniProtKB-SubCell"/>
</dbReference>
<evidence type="ECO:0000256" key="9">
    <source>
        <dbReference type="ARBA" id="ARBA00023136"/>
    </source>
</evidence>
<keyword evidence="4" id="KW-1003">Cell membrane</keyword>
<dbReference type="InterPro" id="IPR023229">
    <property type="entry name" value="T2SS_M_periplasmic_sf"/>
</dbReference>
<evidence type="ECO:0000256" key="2">
    <source>
        <dbReference type="ARBA" id="ARBA00010637"/>
    </source>
</evidence>
<dbReference type="Pfam" id="PF04612">
    <property type="entry name" value="T2SSM"/>
    <property type="match status" value="1"/>
</dbReference>
<evidence type="ECO:0000256" key="4">
    <source>
        <dbReference type="ARBA" id="ARBA00022475"/>
    </source>
</evidence>
<dbReference type="SUPFAM" id="SSF103054">
    <property type="entry name" value="General secretion pathway protein M, EpsM"/>
    <property type="match status" value="1"/>
</dbReference>
<keyword evidence="9" id="KW-0472">Membrane</keyword>
<keyword evidence="7" id="KW-0653">Protein transport</keyword>
<reference evidence="10 11" key="1">
    <citation type="submission" date="2015-03" db="EMBL/GenBank/DDBJ databases">
        <authorList>
            <consortium name="Pathogen Informatics"/>
            <person name="Murphy D."/>
        </authorList>
    </citation>
    <scope>NUCLEOTIDE SEQUENCE [LARGE SCALE GENOMIC DNA]</scope>
    <source>
        <strain evidence="10 11">FE82747</strain>
    </source>
</reference>
<evidence type="ECO:0000313" key="11">
    <source>
        <dbReference type="Proteomes" id="UP000040841"/>
    </source>
</evidence>
<sequence length="164" mass="18358">MMTKIKQRWQSASPREKWILSLGSLILLGLLLSRAVIAPLNDYQQQSEKNLRHAARGFAALVQQQDRISHLRVEQPPQFTLSADRAVHESARQQNIVIALREGNANRATLAPMTLPFPQLVSWLAQLERQYGLQASHLALSADRDNPGRVHISTLVLQRTEGGA</sequence>
<comment type="subcellular location">
    <subcellularLocation>
        <location evidence="1">Cell inner membrane</location>
        <topology evidence="1">Single-pass membrane protein</topology>
    </subcellularLocation>
</comment>
<evidence type="ECO:0000256" key="8">
    <source>
        <dbReference type="ARBA" id="ARBA00022989"/>
    </source>
</evidence>
<name>A0AA36LPY3_YERMO</name>
<comment type="caution">
    <text evidence="10">The sequence shown here is derived from an EMBL/GenBank/DDBJ whole genome shotgun (WGS) entry which is preliminary data.</text>
</comment>
<evidence type="ECO:0000256" key="1">
    <source>
        <dbReference type="ARBA" id="ARBA00004377"/>
    </source>
</evidence>
<accession>A0AA36LPY3</accession>
<keyword evidence="8" id="KW-1133">Transmembrane helix</keyword>
<dbReference type="Gene3D" id="3.30.1360.100">
    <property type="entry name" value="General secretion pathway protein M, EpsM"/>
    <property type="match status" value="1"/>
</dbReference>
<dbReference type="EMBL" id="CQBM01000002">
    <property type="protein sequence ID" value="CNH90898.1"/>
    <property type="molecule type" value="Genomic_DNA"/>
</dbReference>